<comment type="caution">
    <text evidence="4">The sequence shown here is derived from an EMBL/GenBank/DDBJ whole genome shotgun (WGS) entry which is preliminary data.</text>
</comment>
<dbReference type="RefSeq" id="WP_117544938.1">
    <property type="nucleotide sequence ID" value="NZ_JBKUNB010000005.1"/>
</dbReference>
<dbReference type="PANTHER" id="PTHR45953">
    <property type="entry name" value="IDURONATE 2-SULFATASE"/>
    <property type="match status" value="1"/>
</dbReference>
<dbReference type="InterPro" id="IPR017850">
    <property type="entry name" value="Alkaline_phosphatase_core_sf"/>
</dbReference>
<dbReference type="SUPFAM" id="SSF53649">
    <property type="entry name" value="Alkaline phosphatase-like"/>
    <property type="match status" value="1"/>
</dbReference>
<dbReference type="Proteomes" id="UP000260812">
    <property type="component" value="Unassembled WGS sequence"/>
</dbReference>
<evidence type="ECO:0000256" key="2">
    <source>
        <dbReference type="ARBA" id="ARBA00022801"/>
    </source>
</evidence>
<dbReference type="Pfam" id="PF00884">
    <property type="entry name" value="Sulfatase"/>
    <property type="match status" value="1"/>
</dbReference>
<name>A0A3E3I1P1_9FIRM</name>
<feature type="domain" description="Sulfatase N-terminal" evidence="3">
    <location>
        <begin position="20"/>
        <end position="281"/>
    </location>
</feature>
<dbReference type="GO" id="GO:0005737">
    <property type="term" value="C:cytoplasm"/>
    <property type="evidence" value="ECO:0007669"/>
    <property type="project" value="TreeGrafter"/>
</dbReference>
<accession>A0A3E3I1P1</accession>
<keyword evidence="1" id="KW-0479">Metal-binding</keyword>
<evidence type="ECO:0000259" key="3">
    <source>
        <dbReference type="Pfam" id="PF00884"/>
    </source>
</evidence>
<dbReference type="Gene3D" id="3.40.720.10">
    <property type="entry name" value="Alkaline Phosphatase, subunit A"/>
    <property type="match status" value="1"/>
</dbReference>
<evidence type="ECO:0000313" key="4">
    <source>
        <dbReference type="EMBL" id="RGE58474.1"/>
    </source>
</evidence>
<dbReference type="AlphaFoldDB" id="A0A3E3I1P1"/>
<proteinExistence type="predicted"/>
<evidence type="ECO:0000256" key="1">
    <source>
        <dbReference type="ARBA" id="ARBA00022723"/>
    </source>
</evidence>
<dbReference type="InterPro" id="IPR000917">
    <property type="entry name" value="Sulfatase_N"/>
</dbReference>
<organism evidence="4 5">
    <name type="scientific">Eisenbergiella massiliensis</name>
    <dbReference type="NCBI Taxonomy" id="1720294"/>
    <lineage>
        <taxon>Bacteria</taxon>
        <taxon>Bacillati</taxon>
        <taxon>Bacillota</taxon>
        <taxon>Clostridia</taxon>
        <taxon>Lachnospirales</taxon>
        <taxon>Lachnospiraceae</taxon>
        <taxon>Eisenbergiella</taxon>
    </lineage>
</organism>
<reference evidence="4" key="1">
    <citation type="submission" date="2018-08" db="EMBL/GenBank/DDBJ databases">
        <title>A genome reference for cultivated species of the human gut microbiota.</title>
        <authorList>
            <person name="Zou Y."/>
            <person name="Xue W."/>
            <person name="Luo G."/>
        </authorList>
    </citation>
    <scope>NUCLEOTIDE SEQUENCE [LARGE SCALE GENOMIC DNA]</scope>
    <source>
        <strain evidence="4">TF05-5AC</strain>
    </source>
</reference>
<keyword evidence="5" id="KW-1185">Reference proteome</keyword>
<dbReference type="EMBL" id="QVLV01000011">
    <property type="protein sequence ID" value="RGE58474.1"/>
    <property type="molecule type" value="Genomic_DNA"/>
</dbReference>
<dbReference type="GeneID" id="97988396"/>
<dbReference type="PANTHER" id="PTHR45953:SF1">
    <property type="entry name" value="IDURONATE 2-SULFATASE"/>
    <property type="match status" value="1"/>
</dbReference>
<sequence>MKKNILYIHTHDSGRFLEPFGVNVKTPNIMRLAQEGTLFRQIYCAAPTCSPSRVGLLSGQAPHSTHMLGLAQRGFQMDSYDSHLSNFLRGHGYHTCLFGVQHEAPVTDMLGYDYWFDEDCHHSRFIQRDTAASSHAAEYLLSYKEDKPFFMSVGFINTHRRYPEAPADFVNPDYVMPPMTIPDTKENRKDMADFMYSAKIADDCVGTVLEALKKSGREDDTIIIFTTDHGIAFPFMKCNCYDTGIGVTLIMKYKNNPSAGKVSDSLLSQIDIYPTLCDMLGLEKPEYLQGKSFVSLFDDTEKQINDEIFAEVTYHAAYEPMRCIRTRRYKLIRYFDYHNSYVPANIDGSSSKTEMIAAGLLKQTREREMLFDLELDPLERKNLVNSPDYKEIYEELRLHLEAWMERTSDPLLGTGYRVPKPEGAWVNRLQDLDPECTLSE</sequence>
<protein>
    <recommendedName>
        <fullName evidence="3">Sulfatase N-terminal domain-containing protein</fullName>
    </recommendedName>
</protein>
<dbReference type="GO" id="GO:0008484">
    <property type="term" value="F:sulfuric ester hydrolase activity"/>
    <property type="evidence" value="ECO:0007669"/>
    <property type="project" value="TreeGrafter"/>
</dbReference>
<keyword evidence="2" id="KW-0378">Hydrolase</keyword>
<gene>
    <name evidence="4" type="ORF">DXC51_16340</name>
</gene>
<dbReference type="GO" id="GO:0046872">
    <property type="term" value="F:metal ion binding"/>
    <property type="evidence" value="ECO:0007669"/>
    <property type="project" value="UniProtKB-KW"/>
</dbReference>
<dbReference type="CDD" id="cd16027">
    <property type="entry name" value="SGSH"/>
    <property type="match status" value="1"/>
</dbReference>
<evidence type="ECO:0000313" key="5">
    <source>
        <dbReference type="Proteomes" id="UP000260812"/>
    </source>
</evidence>